<accession>K5B836</accession>
<gene>
    <name evidence="1" type="ORF">C731_3018</name>
</gene>
<protein>
    <submittedName>
        <fullName evidence="1">Uncharacterized protein</fullName>
    </submittedName>
</protein>
<evidence type="ECO:0000313" key="2">
    <source>
        <dbReference type="Proteomes" id="UP000006265"/>
    </source>
</evidence>
<evidence type="ECO:0000313" key="1">
    <source>
        <dbReference type="EMBL" id="EKF23013.1"/>
    </source>
</evidence>
<proteinExistence type="predicted"/>
<dbReference type="STRING" id="1122247.GCA_000379865_01588"/>
<keyword evidence="2" id="KW-1185">Reference proteome</keyword>
<comment type="caution">
    <text evidence="1">The sequence shown here is derived from an EMBL/GenBank/DDBJ whole genome shotgun (WGS) entry which is preliminary data.</text>
</comment>
<dbReference type="PATRIC" id="fig|1122247.3.peg.2892"/>
<name>K5B836_MYCHD</name>
<sequence length="41" mass="4761">MRIPDIRKLTDQENRAMIAQYERDGWIKKDSPGPSMAEVVD</sequence>
<dbReference type="AlphaFoldDB" id="K5B836"/>
<dbReference type="Proteomes" id="UP000006265">
    <property type="component" value="Unassembled WGS sequence"/>
</dbReference>
<organism evidence="1 2">
    <name type="scientific">Mycolicibacterium hassiacum (strain DSM 44199 / CIP 105218 / JCM 12690 / 3849)</name>
    <name type="common">Mycobacterium hassiacum</name>
    <dbReference type="NCBI Taxonomy" id="1122247"/>
    <lineage>
        <taxon>Bacteria</taxon>
        <taxon>Bacillati</taxon>
        <taxon>Actinomycetota</taxon>
        <taxon>Actinomycetes</taxon>
        <taxon>Mycobacteriales</taxon>
        <taxon>Mycobacteriaceae</taxon>
        <taxon>Mycolicibacterium</taxon>
    </lineage>
</organism>
<dbReference type="EMBL" id="AMRA01000085">
    <property type="protein sequence ID" value="EKF23013.1"/>
    <property type="molecule type" value="Genomic_DNA"/>
</dbReference>
<reference evidence="1 2" key="1">
    <citation type="journal article" date="2012" name="J. Bacteriol.">
        <title>Genome sequence of Mycobacterium hassiacum DSM 44199, a rare source of heat-stable mycobacterial proteins.</title>
        <authorList>
            <person name="Tiago I."/>
            <person name="Maranha A."/>
            <person name="Mendes V."/>
            <person name="Alarico S."/>
            <person name="Moynihan P.J."/>
            <person name="Clarke A.J."/>
            <person name="Macedo-Ribeiro S."/>
            <person name="Pereira P.J."/>
            <person name="Empadinhas N."/>
        </authorList>
    </citation>
    <scope>NUCLEOTIDE SEQUENCE [LARGE SCALE GENOMIC DNA]</scope>
    <source>
        <strain evidence="2">DSM 44199 / CIP 105218 / JCM 12690 / 3849</strain>
    </source>
</reference>